<feature type="chain" id="PRO_5035317638" description="DUF4142 domain-containing protein" evidence="2">
    <location>
        <begin position="29"/>
        <end position="257"/>
    </location>
</feature>
<dbReference type="Proteomes" id="UP000649739">
    <property type="component" value="Unassembled WGS sequence"/>
</dbReference>
<proteinExistence type="predicted"/>
<dbReference type="InterPro" id="IPR012347">
    <property type="entry name" value="Ferritin-like"/>
</dbReference>
<dbReference type="InterPro" id="IPR025419">
    <property type="entry name" value="DUF4142"/>
</dbReference>
<accession>A0A8J3FAU2</accession>
<feature type="transmembrane region" description="Helical" evidence="1">
    <location>
        <begin position="233"/>
        <end position="254"/>
    </location>
</feature>
<reference evidence="4" key="1">
    <citation type="journal article" date="2014" name="Int. J. Syst. Evol. Microbiol.">
        <title>Complete genome sequence of Corynebacterium casei LMG S-19264T (=DSM 44701T), isolated from a smear-ripened cheese.</title>
        <authorList>
            <consortium name="US DOE Joint Genome Institute (JGI-PGF)"/>
            <person name="Walter F."/>
            <person name="Albersmeier A."/>
            <person name="Kalinowski J."/>
            <person name="Ruckert C."/>
        </authorList>
    </citation>
    <scope>NUCLEOTIDE SEQUENCE</scope>
    <source>
        <strain evidence="4">JCM 3090</strain>
    </source>
</reference>
<organism evidence="4 5">
    <name type="scientific">Pilimelia anulata</name>
    <dbReference type="NCBI Taxonomy" id="53371"/>
    <lineage>
        <taxon>Bacteria</taxon>
        <taxon>Bacillati</taxon>
        <taxon>Actinomycetota</taxon>
        <taxon>Actinomycetes</taxon>
        <taxon>Micromonosporales</taxon>
        <taxon>Micromonosporaceae</taxon>
        <taxon>Pilimelia</taxon>
    </lineage>
</organism>
<feature type="signal peptide" evidence="2">
    <location>
        <begin position="1"/>
        <end position="28"/>
    </location>
</feature>
<evidence type="ECO:0000313" key="5">
    <source>
        <dbReference type="Proteomes" id="UP000649739"/>
    </source>
</evidence>
<sequence length="257" mass="27145">MRSRRKWSALLSVLTLAVLASGVGVARAASAAARPAVPGSMPGGWVATQWGPLGPSDRDLLIKVRQAGLWEMAAGELAQDRAESARVKEVGRIIADQHADLDRQTLQTAAKLGVALPSTPNDDQDGFLDTLRSRRGDAFDRAYAQLLRDAHGKVFAVIAGVRAGTRNEVMRQFAEVGNGFVMTHMRLLESTTYVNYDALPEAPPPPPGAAALAAAAQASGLPGLPANPAFDPAVIWVVLAVAVIAALATAARVYRRR</sequence>
<reference evidence="4" key="2">
    <citation type="submission" date="2020-09" db="EMBL/GenBank/DDBJ databases">
        <authorList>
            <person name="Sun Q."/>
            <person name="Ohkuma M."/>
        </authorList>
    </citation>
    <scope>NUCLEOTIDE SEQUENCE</scope>
    <source>
        <strain evidence="4">JCM 3090</strain>
    </source>
</reference>
<comment type="caution">
    <text evidence="4">The sequence shown here is derived from an EMBL/GenBank/DDBJ whole genome shotgun (WGS) entry which is preliminary data.</text>
</comment>
<evidence type="ECO:0000259" key="3">
    <source>
        <dbReference type="Pfam" id="PF13628"/>
    </source>
</evidence>
<dbReference type="EMBL" id="BMQB01000001">
    <property type="protein sequence ID" value="GGJ77639.1"/>
    <property type="molecule type" value="Genomic_DNA"/>
</dbReference>
<keyword evidence="1" id="KW-0812">Transmembrane</keyword>
<dbReference type="PANTHER" id="PTHR38593:SF1">
    <property type="entry name" value="BLR2558 PROTEIN"/>
    <property type="match status" value="1"/>
</dbReference>
<evidence type="ECO:0000256" key="1">
    <source>
        <dbReference type="SAM" id="Phobius"/>
    </source>
</evidence>
<dbReference type="RefSeq" id="WP_189168301.1">
    <property type="nucleotide sequence ID" value="NZ_BMQB01000001.1"/>
</dbReference>
<protein>
    <recommendedName>
        <fullName evidence="3">DUF4142 domain-containing protein</fullName>
    </recommendedName>
</protein>
<evidence type="ECO:0000313" key="4">
    <source>
        <dbReference type="EMBL" id="GGJ77639.1"/>
    </source>
</evidence>
<keyword evidence="2" id="KW-0732">Signal</keyword>
<dbReference type="Pfam" id="PF13628">
    <property type="entry name" value="DUF4142"/>
    <property type="match status" value="1"/>
</dbReference>
<name>A0A8J3FAU2_9ACTN</name>
<feature type="domain" description="DUF4142" evidence="3">
    <location>
        <begin position="56"/>
        <end position="184"/>
    </location>
</feature>
<dbReference type="AlphaFoldDB" id="A0A8J3FAU2"/>
<dbReference type="PANTHER" id="PTHR38593">
    <property type="entry name" value="BLR2558 PROTEIN"/>
    <property type="match status" value="1"/>
</dbReference>
<keyword evidence="1" id="KW-0472">Membrane</keyword>
<keyword evidence="5" id="KW-1185">Reference proteome</keyword>
<evidence type="ECO:0000256" key="2">
    <source>
        <dbReference type="SAM" id="SignalP"/>
    </source>
</evidence>
<dbReference type="Gene3D" id="1.20.1260.10">
    <property type="match status" value="1"/>
</dbReference>
<gene>
    <name evidence="4" type="ORF">GCM10010123_04570</name>
</gene>
<keyword evidence="1" id="KW-1133">Transmembrane helix</keyword>